<gene>
    <name evidence="3" type="ORF">COCNU_11G000920</name>
</gene>
<keyword evidence="2" id="KW-1133">Transmembrane helix</keyword>
<dbReference type="PANTHER" id="PTHR35322">
    <property type="entry name" value="PROTEIN CPR-5"/>
    <property type="match status" value="1"/>
</dbReference>
<proteinExistence type="predicted"/>
<dbReference type="GO" id="GO:0010090">
    <property type="term" value="P:trichome morphogenesis"/>
    <property type="evidence" value="ECO:0007669"/>
    <property type="project" value="InterPro"/>
</dbReference>
<evidence type="ECO:0000313" key="3">
    <source>
        <dbReference type="EMBL" id="KAG1363265.1"/>
    </source>
</evidence>
<dbReference type="Proteomes" id="UP000797356">
    <property type="component" value="Chromosome 11"/>
</dbReference>
<feature type="transmembrane region" description="Helical" evidence="2">
    <location>
        <begin position="441"/>
        <end position="461"/>
    </location>
</feature>
<reference evidence="3" key="1">
    <citation type="journal article" date="2017" name="Gigascience">
        <title>The genome draft of coconut (Cocos nucifera).</title>
        <authorList>
            <person name="Xiao Y."/>
            <person name="Xu P."/>
            <person name="Fan H."/>
            <person name="Baudouin L."/>
            <person name="Xia W."/>
            <person name="Bocs S."/>
            <person name="Xu J."/>
            <person name="Li Q."/>
            <person name="Guo A."/>
            <person name="Zhou L."/>
            <person name="Li J."/>
            <person name="Wu Y."/>
            <person name="Ma Z."/>
            <person name="Armero A."/>
            <person name="Issali A.E."/>
            <person name="Liu N."/>
            <person name="Peng M."/>
            <person name="Yang Y."/>
        </authorList>
    </citation>
    <scope>NUCLEOTIDE SEQUENCE</scope>
    <source>
        <tissue evidence="3">Spear leaf of Hainan Tall coconut</tissue>
    </source>
</reference>
<dbReference type="GO" id="GO:0010150">
    <property type="term" value="P:leaf senescence"/>
    <property type="evidence" value="ECO:0007669"/>
    <property type="project" value="InterPro"/>
</dbReference>
<evidence type="ECO:0000313" key="4">
    <source>
        <dbReference type="Proteomes" id="UP000797356"/>
    </source>
</evidence>
<dbReference type="GO" id="GO:0006952">
    <property type="term" value="P:defense response"/>
    <property type="evidence" value="ECO:0007669"/>
    <property type="project" value="InterPro"/>
</dbReference>
<reference evidence="3" key="2">
    <citation type="submission" date="2019-07" db="EMBL/GenBank/DDBJ databases">
        <authorList>
            <person name="Yang Y."/>
            <person name="Bocs S."/>
            <person name="Baudouin L."/>
        </authorList>
    </citation>
    <scope>NUCLEOTIDE SEQUENCE</scope>
    <source>
        <tissue evidence="3">Spear leaf of Hainan Tall coconut</tissue>
    </source>
</reference>
<dbReference type="OrthoDB" id="2017423at2759"/>
<feature type="transmembrane region" description="Helical" evidence="2">
    <location>
        <begin position="269"/>
        <end position="290"/>
    </location>
</feature>
<dbReference type="PANTHER" id="PTHR35322:SF2">
    <property type="entry name" value="PROTEIN CPR-5"/>
    <property type="match status" value="1"/>
</dbReference>
<accession>A0A8K0INF3</accession>
<feature type="transmembrane region" description="Helical" evidence="2">
    <location>
        <begin position="365"/>
        <end position="384"/>
    </location>
</feature>
<dbReference type="EMBL" id="CM017882">
    <property type="protein sequence ID" value="KAG1363265.1"/>
    <property type="molecule type" value="Genomic_DNA"/>
</dbReference>
<organism evidence="3 4">
    <name type="scientific">Cocos nucifera</name>
    <name type="common">Coconut palm</name>
    <dbReference type="NCBI Taxonomy" id="13894"/>
    <lineage>
        <taxon>Eukaryota</taxon>
        <taxon>Viridiplantae</taxon>
        <taxon>Streptophyta</taxon>
        <taxon>Embryophyta</taxon>
        <taxon>Tracheophyta</taxon>
        <taxon>Spermatophyta</taxon>
        <taxon>Magnoliopsida</taxon>
        <taxon>Liliopsida</taxon>
        <taxon>Arecaceae</taxon>
        <taxon>Arecoideae</taxon>
        <taxon>Cocoseae</taxon>
        <taxon>Attaleinae</taxon>
        <taxon>Cocos</taxon>
    </lineage>
</organism>
<feature type="compositionally biased region" description="Polar residues" evidence="1">
    <location>
        <begin position="9"/>
        <end position="18"/>
    </location>
</feature>
<evidence type="ECO:0000256" key="2">
    <source>
        <dbReference type="SAM" id="Phobius"/>
    </source>
</evidence>
<comment type="caution">
    <text evidence="3">The sequence shown here is derived from an EMBL/GenBank/DDBJ whole genome shotgun (WGS) entry which is preliminary data.</text>
</comment>
<name>A0A8K0INF3_COCNU</name>
<sequence length="485" mass="54161">MESRLSILSPCSSAQSRPKTQEDAGAAEGRNALERGGVGDPIAAQPLRRRPSLGKGKGVRVSTSKAKTVPKDAASSSCSSSSSSAAACLRRQPQKRGVRLRSRWRSPWASPGFGWEDCLRGQDTSRSTFHDLYFSSERIRNKSPNPIEEFQEDPSLNSMNQLVVHGHITQQLAHVSHGVGNPGLNQSILNTFDRSIMEQTRSNDLKAVELSLIMKKLQMKQSQLALNSYANLLEKIKISMGISKASFKEEKLRNQIQDMKYAELLKSCIDLLVTGLIIMLGFLLYGASIYSYQRIAEATSACTSTFKETRSWWIPKPVASFSSGWLMLRCHFVALTRMSFGLLMILAIAYLLFQRSTMPGPTMPVTFILLLLGVVCGFAGKFCVDTLGGNGYCWLLYWEVLCLLHFFANMFPSAFYHILYGPVSVSQGAKVVRLPYWIRRYIFYSILLLVLPTLSGLLPFASICDWKDHFSEKIMLWSSGNESEL</sequence>
<feature type="region of interest" description="Disordered" evidence="1">
    <location>
        <begin position="1"/>
        <end position="92"/>
    </location>
</feature>
<feature type="transmembrane region" description="Helical" evidence="2">
    <location>
        <begin position="396"/>
        <end position="420"/>
    </location>
</feature>
<feature type="compositionally biased region" description="Low complexity" evidence="1">
    <location>
        <begin position="73"/>
        <end position="88"/>
    </location>
</feature>
<keyword evidence="2" id="KW-0472">Membrane</keyword>
<dbReference type="AlphaFoldDB" id="A0A8K0INF3"/>
<evidence type="ECO:0000256" key="1">
    <source>
        <dbReference type="SAM" id="MobiDB-lite"/>
    </source>
</evidence>
<evidence type="ECO:0008006" key="5">
    <source>
        <dbReference type="Google" id="ProtNLM"/>
    </source>
</evidence>
<protein>
    <recommendedName>
        <fullName evidence="5">Protein CPR-5</fullName>
    </recommendedName>
</protein>
<keyword evidence="2" id="KW-0812">Transmembrane</keyword>
<feature type="transmembrane region" description="Helical" evidence="2">
    <location>
        <begin position="332"/>
        <end position="353"/>
    </location>
</feature>
<keyword evidence="4" id="KW-1185">Reference proteome</keyword>
<dbReference type="InterPro" id="IPR044708">
    <property type="entry name" value="CPR5"/>
</dbReference>